<feature type="transmembrane region" description="Helical" evidence="2">
    <location>
        <begin position="159"/>
        <end position="180"/>
    </location>
</feature>
<dbReference type="InterPro" id="IPR009597">
    <property type="entry name" value="DUF1206"/>
</dbReference>
<dbReference type="Proteomes" id="UP000184452">
    <property type="component" value="Unassembled WGS sequence"/>
</dbReference>
<dbReference type="EMBL" id="FQZK01000012">
    <property type="protein sequence ID" value="SHJ97647.1"/>
    <property type="molecule type" value="Genomic_DNA"/>
</dbReference>
<gene>
    <name evidence="4" type="ORF">SAMN05421803_11239</name>
</gene>
<evidence type="ECO:0000313" key="5">
    <source>
        <dbReference type="Proteomes" id="UP000184452"/>
    </source>
</evidence>
<organism evidence="4 5">
    <name type="scientific">Nocardiopsis flavescens</name>
    <dbReference type="NCBI Taxonomy" id="758803"/>
    <lineage>
        <taxon>Bacteria</taxon>
        <taxon>Bacillati</taxon>
        <taxon>Actinomycetota</taxon>
        <taxon>Actinomycetes</taxon>
        <taxon>Streptosporangiales</taxon>
        <taxon>Nocardiopsidaceae</taxon>
        <taxon>Nocardiopsis</taxon>
    </lineage>
</organism>
<feature type="transmembrane region" description="Helical" evidence="2">
    <location>
        <begin position="118"/>
        <end position="139"/>
    </location>
</feature>
<protein>
    <recommendedName>
        <fullName evidence="3">DUF1206 domain-containing protein</fullName>
    </recommendedName>
</protein>
<proteinExistence type="predicted"/>
<name>A0A1M6NPI2_9ACTN</name>
<reference evidence="4 5" key="1">
    <citation type="submission" date="2016-11" db="EMBL/GenBank/DDBJ databases">
        <authorList>
            <person name="Jaros S."/>
            <person name="Januszkiewicz K."/>
            <person name="Wedrychowicz H."/>
        </authorList>
    </citation>
    <scope>NUCLEOTIDE SEQUENCE [LARGE SCALE GENOMIC DNA]</scope>
    <source>
        <strain evidence="4 5">CGMCC 4.5723</strain>
    </source>
</reference>
<keyword evidence="5" id="KW-1185">Reference proteome</keyword>
<feature type="domain" description="DUF1206" evidence="3">
    <location>
        <begin position="116"/>
        <end position="185"/>
    </location>
</feature>
<keyword evidence="2" id="KW-1133">Transmembrane helix</keyword>
<dbReference type="AlphaFoldDB" id="A0A1M6NPI2"/>
<feature type="region of interest" description="Disordered" evidence="1">
    <location>
        <begin position="1"/>
        <end position="24"/>
    </location>
</feature>
<feature type="transmembrane region" description="Helical" evidence="2">
    <location>
        <begin position="33"/>
        <end position="54"/>
    </location>
</feature>
<feature type="compositionally biased region" description="Basic residues" evidence="1">
    <location>
        <begin position="1"/>
        <end position="13"/>
    </location>
</feature>
<feature type="domain" description="DUF1206" evidence="3">
    <location>
        <begin position="210"/>
        <end position="278"/>
    </location>
</feature>
<dbReference type="RefSeq" id="WP_084737509.1">
    <property type="nucleotide sequence ID" value="NZ_FQZK01000012.1"/>
</dbReference>
<feature type="transmembrane region" description="Helical" evidence="2">
    <location>
        <begin position="253"/>
        <end position="274"/>
    </location>
</feature>
<dbReference type="Pfam" id="PF06724">
    <property type="entry name" value="DUF1206"/>
    <property type="match status" value="3"/>
</dbReference>
<keyword evidence="2" id="KW-0812">Transmembrane</keyword>
<sequence length="281" mass="29386">MKGSSKARRSARRAKSDGERAGRRAARSRPLRFLAGLGYAAKGLIYLTIGYLALRIAFGDSGGREADNSGALQLIAQGDAGMVVLWVVAAGLGALTVWQALLALLVKSRAGKRAAAAAQALTCAVLTSTIVTFLLGQGSPRSQDGQAESLTAQLMSLPFGRWVVALVGLAVIGVGGYQVWKGVTRRFTRDLAFNGASRAVRTAVVWTGTAGITTHGLVLGTAGAFFIQAAWTFDEDEAQGLDGVLRSFSETAAGPYALVAVAAGVVLYGAFCFCQARWQRD</sequence>
<feature type="domain" description="DUF1206" evidence="3">
    <location>
        <begin position="37"/>
        <end position="104"/>
    </location>
</feature>
<evidence type="ECO:0000256" key="2">
    <source>
        <dbReference type="SAM" id="Phobius"/>
    </source>
</evidence>
<dbReference type="STRING" id="758803.SAMN05421803_11239"/>
<evidence type="ECO:0000256" key="1">
    <source>
        <dbReference type="SAM" id="MobiDB-lite"/>
    </source>
</evidence>
<evidence type="ECO:0000259" key="3">
    <source>
        <dbReference type="Pfam" id="PF06724"/>
    </source>
</evidence>
<feature type="transmembrane region" description="Helical" evidence="2">
    <location>
        <begin position="83"/>
        <end position="106"/>
    </location>
</feature>
<accession>A0A1M6NPI2</accession>
<evidence type="ECO:0000313" key="4">
    <source>
        <dbReference type="EMBL" id="SHJ97647.1"/>
    </source>
</evidence>
<dbReference type="OrthoDB" id="4552598at2"/>
<feature type="transmembrane region" description="Helical" evidence="2">
    <location>
        <begin position="200"/>
        <end position="233"/>
    </location>
</feature>
<keyword evidence="2" id="KW-0472">Membrane</keyword>